<dbReference type="InterPro" id="IPR003646">
    <property type="entry name" value="SH3-like_bac-type"/>
</dbReference>
<accession>A0ABU2WI51</accession>
<reference evidence="10 11" key="1">
    <citation type="submission" date="2023-09" db="EMBL/GenBank/DDBJ databases">
        <authorList>
            <person name="Rey-Velasco X."/>
        </authorList>
    </citation>
    <scope>NUCLEOTIDE SEQUENCE [LARGE SCALE GENOMIC DNA]</scope>
    <source>
        <strain evidence="10 11">W345</strain>
    </source>
</reference>
<organism evidence="10 11">
    <name type="scientific">Banduia mediterranea</name>
    <dbReference type="NCBI Taxonomy" id="3075609"/>
    <lineage>
        <taxon>Bacteria</taxon>
        <taxon>Pseudomonadati</taxon>
        <taxon>Pseudomonadota</taxon>
        <taxon>Gammaproteobacteria</taxon>
        <taxon>Nevskiales</taxon>
        <taxon>Algiphilaceae</taxon>
        <taxon>Banduia</taxon>
    </lineage>
</organism>
<dbReference type="Gene3D" id="2.30.30.40">
    <property type="entry name" value="SH3 Domains"/>
    <property type="match status" value="1"/>
</dbReference>
<protein>
    <submittedName>
        <fullName evidence="10">TIGR04211 family SH3 domain-containing protein</fullName>
    </submittedName>
</protein>
<dbReference type="PROSITE" id="PS51781">
    <property type="entry name" value="SH3B"/>
    <property type="match status" value="1"/>
</dbReference>
<feature type="domain" description="SH3b" evidence="9">
    <location>
        <begin position="19"/>
        <end position="85"/>
    </location>
</feature>
<evidence type="ECO:0000256" key="6">
    <source>
        <dbReference type="SAM" id="Coils"/>
    </source>
</evidence>
<keyword evidence="6" id="KW-0175">Coiled coil</keyword>
<evidence type="ECO:0000256" key="2">
    <source>
        <dbReference type="ARBA" id="ARBA00022692"/>
    </source>
</evidence>
<dbReference type="EMBL" id="JAVRIC010000011">
    <property type="protein sequence ID" value="MDT0497554.1"/>
    <property type="molecule type" value="Genomic_DNA"/>
</dbReference>
<evidence type="ECO:0000256" key="4">
    <source>
        <dbReference type="ARBA" id="ARBA00022989"/>
    </source>
</evidence>
<keyword evidence="11" id="KW-1185">Reference proteome</keyword>
<evidence type="ECO:0000313" key="11">
    <source>
        <dbReference type="Proteomes" id="UP001254608"/>
    </source>
</evidence>
<dbReference type="InterPro" id="IPR016476">
    <property type="entry name" value="SH3_dom_pro"/>
</dbReference>
<evidence type="ECO:0000256" key="7">
    <source>
        <dbReference type="SAM" id="Phobius"/>
    </source>
</evidence>
<dbReference type="RefSeq" id="WP_311364947.1">
    <property type="nucleotide sequence ID" value="NZ_JAVRIC010000011.1"/>
</dbReference>
<keyword evidence="2 7" id="KW-0812">Transmembrane</keyword>
<evidence type="ECO:0000259" key="9">
    <source>
        <dbReference type="PROSITE" id="PS51781"/>
    </source>
</evidence>
<proteinExistence type="predicted"/>
<keyword evidence="3 8" id="KW-0732">Signal</keyword>
<evidence type="ECO:0000256" key="5">
    <source>
        <dbReference type="ARBA" id="ARBA00023136"/>
    </source>
</evidence>
<evidence type="ECO:0000256" key="1">
    <source>
        <dbReference type="ARBA" id="ARBA00004167"/>
    </source>
</evidence>
<feature type="coiled-coil region" evidence="6">
    <location>
        <begin position="91"/>
        <end position="152"/>
    </location>
</feature>
<name>A0ABU2WI51_9GAMM</name>
<keyword evidence="4 7" id="KW-1133">Transmembrane helix</keyword>
<gene>
    <name evidence="10" type="ORF">RM530_09285</name>
</gene>
<feature type="chain" id="PRO_5045174722" evidence="8">
    <location>
        <begin position="18"/>
        <end position="185"/>
    </location>
</feature>
<feature type="transmembrane region" description="Helical" evidence="7">
    <location>
        <begin position="153"/>
        <end position="172"/>
    </location>
</feature>
<comment type="subcellular location">
    <subcellularLocation>
        <location evidence="1">Membrane</location>
        <topology evidence="1">Single-pass membrane protein</topology>
    </subcellularLocation>
</comment>
<comment type="caution">
    <text evidence="10">The sequence shown here is derived from an EMBL/GenBank/DDBJ whole genome shotgun (WGS) entry which is preliminary data.</text>
</comment>
<evidence type="ECO:0000313" key="10">
    <source>
        <dbReference type="EMBL" id="MDT0497554.1"/>
    </source>
</evidence>
<sequence>MRLGLTLAALLPAPILAQDARAYVSDELAVTLRAAKGTDATVLGLVHSGEAVTVLAQDTDSGYARVSTADGRRGWLLSRYLSEQPSARQQMESVLADLETARARILELEALSGVDVEALLEDNERLRRELEKSAADEQLRQRKSELARAQRDALVAGALVFVVGLALGAWATRRLAKPPAGWREL</sequence>
<evidence type="ECO:0000256" key="3">
    <source>
        <dbReference type="ARBA" id="ARBA00022729"/>
    </source>
</evidence>
<dbReference type="Proteomes" id="UP001254608">
    <property type="component" value="Unassembled WGS sequence"/>
</dbReference>
<dbReference type="Pfam" id="PF08239">
    <property type="entry name" value="SH3_3"/>
    <property type="match status" value="1"/>
</dbReference>
<evidence type="ECO:0000256" key="8">
    <source>
        <dbReference type="SAM" id="SignalP"/>
    </source>
</evidence>
<feature type="signal peptide" evidence="8">
    <location>
        <begin position="1"/>
        <end position="17"/>
    </location>
</feature>
<keyword evidence="5 7" id="KW-0472">Membrane</keyword>
<dbReference type="NCBIfam" id="TIGR04211">
    <property type="entry name" value="SH3_and_anchor"/>
    <property type="match status" value="1"/>
</dbReference>
<dbReference type="SMART" id="SM00287">
    <property type="entry name" value="SH3b"/>
    <property type="match status" value="1"/>
</dbReference>